<gene>
    <name evidence="9" type="ORF">TD95_000744</name>
</gene>
<comment type="function">
    <text evidence="6">Mitochondrial transcription factor that confers selective promoter recognition on the core subunit of the yeast mitochondrial RNA polymerase. Interacts with DNA in a non-specific manner.</text>
</comment>
<protein>
    <recommendedName>
        <fullName evidence="7">rRNA adenine N(6)-methyltransferase</fullName>
        <ecNumber evidence="7">2.1.1.-</ecNumber>
    </recommendedName>
</protein>
<proteinExistence type="inferred from homology"/>
<dbReference type="GO" id="GO:0006391">
    <property type="term" value="P:transcription initiation at mitochondrial promoter"/>
    <property type="evidence" value="ECO:0007669"/>
    <property type="project" value="TreeGrafter"/>
</dbReference>
<dbReference type="GO" id="GO:0005759">
    <property type="term" value="C:mitochondrial matrix"/>
    <property type="evidence" value="ECO:0007669"/>
    <property type="project" value="TreeGrafter"/>
</dbReference>
<accession>A0A0F4ZJR6</accession>
<dbReference type="InterPro" id="IPR001737">
    <property type="entry name" value="KsgA/Erm"/>
</dbReference>
<dbReference type="PANTHER" id="PTHR11727">
    <property type="entry name" value="DIMETHYLADENOSINE TRANSFERASE"/>
    <property type="match status" value="1"/>
</dbReference>
<keyword evidence="10" id="KW-1185">Reference proteome</keyword>
<dbReference type="OrthoDB" id="16079at2759"/>
<evidence type="ECO:0000256" key="5">
    <source>
        <dbReference type="ARBA" id="ARBA00022884"/>
    </source>
</evidence>
<dbReference type="Gene3D" id="3.40.50.150">
    <property type="entry name" value="Vaccinia Virus protein VP39"/>
    <property type="match status" value="1"/>
</dbReference>
<evidence type="ECO:0000256" key="7">
    <source>
        <dbReference type="RuleBase" id="RU362106"/>
    </source>
</evidence>
<dbReference type="GO" id="GO:0034246">
    <property type="term" value="F:mitochondrial transcription factor activity"/>
    <property type="evidence" value="ECO:0007669"/>
    <property type="project" value="TreeGrafter"/>
</dbReference>
<feature type="compositionally biased region" description="Basic and acidic residues" evidence="8">
    <location>
        <begin position="516"/>
        <end position="533"/>
    </location>
</feature>
<feature type="compositionally biased region" description="Low complexity" evidence="8">
    <location>
        <begin position="566"/>
        <end position="576"/>
    </location>
</feature>
<dbReference type="InterPro" id="IPR023165">
    <property type="entry name" value="rRNA_Ade_diMease-like_C"/>
</dbReference>
<keyword evidence="5" id="KW-0694">RNA-binding</keyword>
<feature type="compositionally biased region" description="Basic and acidic residues" evidence="8">
    <location>
        <begin position="605"/>
        <end position="618"/>
    </location>
</feature>
<reference evidence="9 10" key="1">
    <citation type="submission" date="2015-03" db="EMBL/GenBank/DDBJ databases">
        <authorList>
            <person name="Radwan O."/>
            <person name="Al-Naeli F.A."/>
            <person name="Rendon G.A."/>
            <person name="Fields C."/>
        </authorList>
    </citation>
    <scope>NUCLEOTIDE SEQUENCE [LARGE SCALE GENOMIC DNA]</scope>
    <source>
        <strain evidence="9">CR-DP1</strain>
    </source>
</reference>
<evidence type="ECO:0000313" key="9">
    <source>
        <dbReference type="EMBL" id="KKA30859.1"/>
    </source>
</evidence>
<feature type="region of interest" description="Disordered" evidence="8">
    <location>
        <begin position="459"/>
        <end position="633"/>
    </location>
</feature>
<dbReference type="GO" id="GO:0008168">
    <property type="term" value="F:methyltransferase activity"/>
    <property type="evidence" value="ECO:0007669"/>
    <property type="project" value="UniProtKB-KW"/>
</dbReference>
<dbReference type="Pfam" id="PF00398">
    <property type="entry name" value="RrnaAD"/>
    <property type="match status" value="1"/>
</dbReference>
<dbReference type="Proteomes" id="UP000033483">
    <property type="component" value="Unassembled WGS sequence"/>
</dbReference>
<sequence length="915" mass="104873">MLSSLQRAANRLPARTRACVLLPAAARPAPALPASAVTLPTVVFAATLHTTTDRNSRVSPRAPVVLPDKAFEKSIFAKNRVASWLHHSGVYKHSNVTPKKPIPKRTERTRVHVVNEEFVDQIIKYLGSSLDRHKGCDLIDINPGVGVWSRALNDVLKPRKHILMEPDAEFYKPQLEPLLQRPNVELVQKHGIIWADLDPVLQSLPHQKRVPKTGPVERNDTLLVSMCLATSPKRKYHNYESLAGLVIHQMLTSVRVRSVFQSYGLVRLLLWVNDEDKRAFLPKSIYSRRRAALDSEVVMEWVHEVAGEDDLSKERREELVLKRQPVRERSMQVWSTQRALEKMKRDGRVCPPDRESEFVREVRQITPEMDAEDKKLIERIIHEVRERQKLVAEINANKPQDRGNEYDYDSKDPANYFLRKDLTTFRSKFFMRLPDNETGEVSKRKKLYGVALWRARHVPAEKGATGEENEGEEEEEEGEEEEEEDNIMEERDEFEEAEEMEEVEVKPKRRARRKKTEAEVHLEEDAEESHQEASNEAPAAEEKPTRRRRSRTKAVDAEGEVQAPDGTAGEEPATTGGEEGEKQKKRRRRTKAEMEAARATAAAEKALRDAAREKRAASREANGPVDDDDIQDFDDDSYYEATRRTPWAAPDCDRIKPHRHPGSLAAATKRALGENDPRSGSVREVRDLLARAFVTEWRRLRTEYQQGRITLDEYMREHAILNDDIRVSHINYIASTRMQSDDEHAAMQEPPVLLWDRREYEPMTVRQGDFYPDVPCALLDLQPKEMKPLLRDNVDQASVVFDVLAMSLVNTSSDVESMLNRVWPGAADGCMVNMPELVNLKRYGTPAEIKGLSITTMTGRRMNEEQYMELLEAWYKWPFRPSFQDLICHHTEEPPADMQVEGSVVGHKHIDITAV</sequence>
<comment type="similarity">
    <text evidence="7">Belongs to the class I-like SAM-binding methyltransferase superfamily. rRNA adenine N(6)-methyltransferase family.</text>
</comment>
<evidence type="ECO:0000256" key="8">
    <source>
        <dbReference type="SAM" id="MobiDB-lite"/>
    </source>
</evidence>
<feature type="compositionally biased region" description="Acidic residues" evidence="8">
    <location>
        <begin position="467"/>
        <end position="502"/>
    </location>
</feature>
<keyword evidence="2 7" id="KW-0489">Methyltransferase</keyword>
<dbReference type="GO" id="GO:0032259">
    <property type="term" value="P:methylation"/>
    <property type="evidence" value="ECO:0007669"/>
    <property type="project" value="UniProtKB-KW"/>
</dbReference>
<name>A0A0F4ZJR6_9PEZI</name>
<comment type="subcellular location">
    <subcellularLocation>
        <location evidence="1">Mitochondrion</location>
    </subcellularLocation>
</comment>
<keyword evidence="7" id="KW-0698">rRNA processing</keyword>
<evidence type="ECO:0000256" key="2">
    <source>
        <dbReference type="ARBA" id="ARBA00022603"/>
    </source>
</evidence>
<dbReference type="GO" id="GO:0003723">
    <property type="term" value="F:RNA binding"/>
    <property type="evidence" value="ECO:0007669"/>
    <property type="project" value="UniProtKB-KW"/>
</dbReference>
<keyword evidence="3 7" id="KW-0808">Transferase</keyword>
<dbReference type="Gene3D" id="1.10.8.100">
    <property type="entry name" value="Ribosomal RNA adenine dimethylase-like, domain 2"/>
    <property type="match status" value="1"/>
</dbReference>
<dbReference type="PANTHER" id="PTHR11727:SF17">
    <property type="entry name" value="DIMETHYLADENOSINE TRANSFERASE 1, MITOCHONDRIAL"/>
    <property type="match status" value="1"/>
</dbReference>
<comment type="caution">
    <text evidence="9">The sequence shown here is derived from an EMBL/GenBank/DDBJ whole genome shotgun (WGS) entry which is preliminary data.</text>
</comment>
<evidence type="ECO:0000256" key="1">
    <source>
        <dbReference type="ARBA" id="ARBA00004173"/>
    </source>
</evidence>
<dbReference type="InterPro" id="IPR029063">
    <property type="entry name" value="SAM-dependent_MTases_sf"/>
</dbReference>
<dbReference type="SUPFAM" id="SSF53335">
    <property type="entry name" value="S-adenosyl-L-methionine-dependent methyltransferases"/>
    <property type="match status" value="1"/>
</dbReference>
<evidence type="ECO:0000256" key="6">
    <source>
        <dbReference type="ARBA" id="ARBA00024915"/>
    </source>
</evidence>
<dbReference type="EMBL" id="LAEV01000214">
    <property type="protein sequence ID" value="KKA30859.1"/>
    <property type="molecule type" value="Genomic_DNA"/>
</dbReference>
<dbReference type="GO" id="GO:0034245">
    <property type="term" value="C:mitochondrial DNA-directed RNA polymerase complex"/>
    <property type="evidence" value="ECO:0007669"/>
    <property type="project" value="TreeGrafter"/>
</dbReference>
<evidence type="ECO:0000256" key="4">
    <source>
        <dbReference type="ARBA" id="ARBA00022691"/>
    </source>
</evidence>
<organism evidence="9 10">
    <name type="scientific">Thielaviopsis punctulata</name>
    <dbReference type="NCBI Taxonomy" id="72032"/>
    <lineage>
        <taxon>Eukaryota</taxon>
        <taxon>Fungi</taxon>
        <taxon>Dikarya</taxon>
        <taxon>Ascomycota</taxon>
        <taxon>Pezizomycotina</taxon>
        <taxon>Sordariomycetes</taxon>
        <taxon>Hypocreomycetidae</taxon>
        <taxon>Microascales</taxon>
        <taxon>Ceratocystidaceae</taxon>
        <taxon>Thielaviopsis</taxon>
    </lineage>
</organism>
<keyword evidence="4 7" id="KW-0949">S-adenosyl-L-methionine</keyword>
<dbReference type="AlphaFoldDB" id="A0A0F4ZJR6"/>
<evidence type="ECO:0000313" key="10">
    <source>
        <dbReference type="Proteomes" id="UP000033483"/>
    </source>
</evidence>
<evidence type="ECO:0000256" key="3">
    <source>
        <dbReference type="ARBA" id="ARBA00022679"/>
    </source>
</evidence>
<dbReference type="EC" id="2.1.1.-" evidence="7"/>